<comment type="similarity">
    <text evidence="1">Belongs to the 2Fe2S plant-type ferredoxin family.</text>
</comment>
<evidence type="ECO:0000256" key="5">
    <source>
        <dbReference type="ARBA" id="ARBA00022982"/>
    </source>
</evidence>
<keyword evidence="2" id="KW-0813">Transport</keyword>
<dbReference type="CDD" id="cd00207">
    <property type="entry name" value="fer2"/>
    <property type="match status" value="1"/>
</dbReference>
<evidence type="ECO:0000256" key="6">
    <source>
        <dbReference type="ARBA" id="ARBA00023004"/>
    </source>
</evidence>
<keyword evidence="3" id="KW-0001">2Fe-2S</keyword>
<sequence>MSQNSERHDDHPDGKSCSSRRVKADPERRRLLVAMGGVGTVAISGCLDMFDDEDDPEEEPEAEDDPDEEDDPEEETEDDPEEEAQVYEVEFLEFDETIEVDEDEALLYAGLDQGWDLQYACEVGTCGQCTARYDGDANEVISHDGNEFLEEEQIEDGWLLTCVAFPEDDFAIETNVQPEEE</sequence>
<evidence type="ECO:0000259" key="10">
    <source>
        <dbReference type="PROSITE" id="PS51085"/>
    </source>
</evidence>
<dbReference type="EMBL" id="JAKRVY010000001">
    <property type="protein sequence ID" value="MCL9812226.1"/>
    <property type="molecule type" value="Genomic_DNA"/>
</dbReference>
<keyword evidence="5" id="KW-0249">Electron transport</keyword>
<reference evidence="11 12" key="1">
    <citation type="journal article" date="2022" name="Syst. Appl. Microbiol.">
        <title>Natronocalculus amylovorans gen. nov., sp. nov., and Natranaeroarchaeum aerophilus sp. nov., dominant culturable amylolytic natronoarchaea from hypersaline soda lakes in southwestern Siberia.</title>
        <authorList>
            <person name="Sorokin D.Y."/>
            <person name="Elcheninov A.G."/>
            <person name="Khizhniak T.V."/>
            <person name="Koenen M."/>
            <person name="Bale N.J."/>
            <person name="Damste J.S.S."/>
            <person name="Kublanov I.V."/>
        </authorList>
    </citation>
    <scope>NUCLEOTIDE SEQUENCE [LARGE SCALE GENOMIC DNA]</scope>
    <source>
        <strain evidence="11 12">AArc-St1-1</strain>
    </source>
</reference>
<dbReference type="AlphaFoldDB" id="A0AAE3FNH6"/>
<feature type="region of interest" description="Disordered" evidence="9">
    <location>
        <begin position="44"/>
        <end position="84"/>
    </location>
</feature>
<comment type="cofactor">
    <cofactor evidence="8">
        <name>[2Fe-2S] cluster</name>
        <dbReference type="ChEBI" id="CHEBI:190135"/>
    </cofactor>
</comment>
<evidence type="ECO:0000313" key="12">
    <source>
        <dbReference type="Proteomes" id="UP001202674"/>
    </source>
</evidence>
<evidence type="ECO:0000256" key="7">
    <source>
        <dbReference type="ARBA" id="ARBA00023014"/>
    </source>
</evidence>
<evidence type="ECO:0000256" key="9">
    <source>
        <dbReference type="SAM" id="MobiDB-lite"/>
    </source>
</evidence>
<gene>
    <name evidence="11" type="ORF">AArcSt11_01000</name>
</gene>
<proteinExistence type="inferred from homology"/>
<dbReference type="Pfam" id="PF00111">
    <property type="entry name" value="Fer2"/>
    <property type="match status" value="1"/>
</dbReference>
<organism evidence="11 12">
    <name type="scientific">Natranaeroarchaeum aerophilus</name>
    <dbReference type="NCBI Taxonomy" id="2917711"/>
    <lineage>
        <taxon>Archaea</taxon>
        <taxon>Methanobacteriati</taxon>
        <taxon>Methanobacteriota</taxon>
        <taxon>Stenosarchaea group</taxon>
        <taxon>Halobacteria</taxon>
        <taxon>Halobacteriales</taxon>
        <taxon>Natronoarchaeaceae</taxon>
        <taxon>Natranaeroarchaeum</taxon>
    </lineage>
</organism>
<dbReference type="PROSITE" id="PS00197">
    <property type="entry name" value="2FE2S_FER_1"/>
    <property type="match status" value="1"/>
</dbReference>
<protein>
    <submittedName>
        <fullName evidence="11">2Fe-2S iron-sulfur cluster-binding protein</fullName>
    </submittedName>
</protein>
<dbReference type="InterPro" id="IPR036010">
    <property type="entry name" value="2Fe-2S_ferredoxin-like_sf"/>
</dbReference>
<dbReference type="InterPro" id="IPR006058">
    <property type="entry name" value="2Fe2S_fd_BS"/>
</dbReference>
<feature type="region of interest" description="Disordered" evidence="9">
    <location>
        <begin position="1"/>
        <end position="24"/>
    </location>
</feature>
<name>A0AAE3FNH6_9EURY</name>
<dbReference type="GO" id="GO:0046872">
    <property type="term" value="F:metal ion binding"/>
    <property type="evidence" value="ECO:0007669"/>
    <property type="project" value="UniProtKB-KW"/>
</dbReference>
<dbReference type="InterPro" id="IPR001041">
    <property type="entry name" value="2Fe-2S_ferredoxin-type"/>
</dbReference>
<evidence type="ECO:0000256" key="4">
    <source>
        <dbReference type="ARBA" id="ARBA00022723"/>
    </source>
</evidence>
<dbReference type="GO" id="GO:0051537">
    <property type="term" value="F:2 iron, 2 sulfur cluster binding"/>
    <property type="evidence" value="ECO:0007669"/>
    <property type="project" value="UniProtKB-KW"/>
</dbReference>
<keyword evidence="12" id="KW-1185">Reference proteome</keyword>
<comment type="caution">
    <text evidence="11">The sequence shown here is derived from an EMBL/GenBank/DDBJ whole genome shotgun (WGS) entry which is preliminary data.</text>
</comment>
<keyword evidence="4" id="KW-0479">Metal-binding</keyword>
<dbReference type="Proteomes" id="UP001202674">
    <property type="component" value="Unassembled WGS sequence"/>
</dbReference>
<keyword evidence="6" id="KW-0408">Iron</keyword>
<keyword evidence="7" id="KW-0411">Iron-sulfur</keyword>
<dbReference type="PANTHER" id="PTHR43112:SF3">
    <property type="entry name" value="FERREDOXIN-2, CHLOROPLASTIC"/>
    <property type="match status" value="1"/>
</dbReference>
<accession>A0AAE3FNH6</accession>
<dbReference type="RefSeq" id="WP_250593757.1">
    <property type="nucleotide sequence ID" value="NZ_JAKRVY010000001.1"/>
</dbReference>
<dbReference type="PANTHER" id="PTHR43112">
    <property type="entry name" value="FERREDOXIN"/>
    <property type="match status" value="1"/>
</dbReference>
<feature type="compositionally biased region" description="Acidic residues" evidence="9">
    <location>
        <begin position="49"/>
        <end position="84"/>
    </location>
</feature>
<dbReference type="SUPFAM" id="SSF54292">
    <property type="entry name" value="2Fe-2S ferredoxin-like"/>
    <property type="match status" value="1"/>
</dbReference>
<evidence type="ECO:0000256" key="8">
    <source>
        <dbReference type="ARBA" id="ARBA00034078"/>
    </source>
</evidence>
<dbReference type="PROSITE" id="PS51085">
    <property type="entry name" value="2FE2S_FER_2"/>
    <property type="match status" value="1"/>
</dbReference>
<feature type="compositionally biased region" description="Basic and acidic residues" evidence="9">
    <location>
        <begin position="1"/>
        <end position="14"/>
    </location>
</feature>
<dbReference type="InterPro" id="IPR012675">
    <property type="entry name" value="Beta-grasp_dom_sf"/>
</dbReference>
<evidence type="ECO:0000256" key="3">
    <source>
        <dbReference type="ARBA" id="ARBA00022714"/>
    </source>
</evidence>
<evidence type="ECO:0000256" key="2">
    <source>
        <dbReference type="ARBA" id="ARBA00022448"/>
    </source>
</evidence>
<evidence type="ECO:0000313" key="11">
    <source>
        <dbReference type="EMBL" id="MCL9812226.1"/>
    </source>
</evidence>
<feature type="domain" description="2Fe-2S ferredoxin-type" evidence="10">
    <location>
        <begin position="87"/>
        <end position="178"/>
    </location>
</feature>
<dbReference type="Gene3D" id="3.10.20.30">
    <property type="match status" value="1"/>
</dbReference>
<evidence type="ECO:0000256" key="1">
    <source>
        <dbReference type="ARBA" id="ARBA00007874"/>
    </source>
</evidence>